<proteinExistence type="predicted"/>
<keyword evidence="7" id="KW-1185">Reference proteome</keyword>
<dbReference type="EMBL" id="JAIWYP010000004">
    <property type="protein sequence ID" value="KAH3836280.1"/>
    <property type="molecule type" value="Genomic_DNA"/>
</dbReference>
<comment type="caution">
    <text evidence="6">The sequence shown here is derived from an EMBL/GenBank/DDBJ whole genome shotgun (WGS) entry which is preliminary data.</text>
</comment>
<protein>
    <recommendedName>
        <fullName evidence="5">Antistasin-like domain-containing protein</fullName>
    </recommendedName>
</protein>
<keyword evidence="3" id="KW-0175">Coiled coil</keyword>
<feature type="region of interest" description="Disordered" evidence="4">
    <location>
        <begin position="454"/>
        <end position="493"/>
    </location>
</feature>
<organism evidence="6 7">
    <name type="scientific">Dreissena polymorpha</name>
    <name type="common">Zebra mussel</name>
    <name type="synonym">Mytilus polymorpha</name>
    <dbReference type="NCBI Taxonomy" id="45954"/>
    <lineage>
        <taxon>Eukaryota</taxon>
        <taxon>Metazoa</taxon>
        <taxon>Spiralia</taxon>
        <taxon>Lophotrochozoa</taxon>
        <taxon>Mollusca</taxon>
        <taxon>Bivalvia</taxon>
        <taxon>Autobranchia</taxon>
        <taxon>Heteroconchia</taxon>
        <taxon>Euheterodonta</taxon>
        <taxon>Imparidentia</taxon>
        <taxon>Neoheterodontei</taxon>
        <taxon>Myida</taxon>
        <taxon>Dreissenoidea</taxon>
        <taxon>Dreissenidae</taxon>
        <taxon>Dreissena</taxon>
    </lineage>
</organism>
<dbReference type="Pfam" id="PF16026">
    <property type="entry name" value="MIEAP"/>
    <property type="match status" value="1"/>
</dbReference>
<feature type="region of interest" description="Disordered" evidence="4">
    <location>
        <begin position="713"/>
        <end position="756"/>
    </location>
</feature>
<keyword evidence="1" id="KW-0646">Protease inhibitor</keyword>
<gene>
    <name evidence="6" type="ORF">DPMN_109650</name>
</gene>
<reference evidence="6" key="1">
    <citation type="journal article" date="2019" name="bioRxiv">
        <title>The Genome of the Zebra Mussel, Dreissena polymorpha: A Resource for Invasive Species Research.</title>
        <authorList>
            <person name="McCartney M.A."/>
            <person name="Auch B."/>
            <person name="Kono T."/>
            <person name="Mallez S."/>
            <person name="Zhang Y."/>
            <person name="Obille A."/>
            <person name="Becker A."/>
            <person name="Abrahante J.E."/>
            <person name="Garbe J."/>
            <person name="Badalamenti J.P."/>
            <person name="Herman A."/>
            <person name="Mangelson H."/>
            <person name="Liachko I."/>
            <person name="Sullivan S."/>
            <person name="Sone E.D."/>
            <person name="Koren S."/>
            <person name="Silverstein K.A.T."/>
            <person name="Beckman K.B."/>
            <person name="Gohl D.M."/>
        </authorList>
    </citation>
    <scope>NUCLEOTIDE SEQUENCE</scope>
    <source>
        <strain evidence="6">Duluth1</strain>
        <tissue evidence="6">Whole animal</tissue>
    </source>
</reference>
<evidence type="ECO:0000313" key="6">
    <source>
        <dbReference type="EMBL" id="KAH3836280.1"/>
    </source>
</evidence>
<feature type="region of interest" description="Disordered" evidence="4">
    <location>
        <begin position="808"/>
        <end position="829"/>
    </location>
</feature>
<evidence type="ECO:0000256" key="1">
    <source>
        <dbReference type="ARBA" id="ARBA00022690"/>
    </source>
</evidence>
<feature type="region of interest" description="Disordered" evidence="4">
    <location>
        <begin position="913"/>
        <end position="947"/>
    </location>
</feature>
<name>A0A9D4QN80_DREPO</name>
<evidence type="ECO:0000259" key="5">
    <source>
        <dbReference type="PROSITE" id="PS51252"/>
    </source>
</evidence>
<evidence type="ECO:0000256" key="4">
    <source>
        <dbReference type="SAM" id="MobiDB-lite"/>
    </source>
</evidence>
<feature type="compositionally biased region" description="Gly residues" evidence="4">
    <location>
        <begin position="923"/>
        <end position="947"/>
    </location>
</feature>
<dbReference type="Proteomes" id="UP000828390">
    <property type="component" value="Unassembled WGS sequence"/>
</dbReference>
<evidence type="ECO:0000256" key="3">
    <source>
        <dbReference type="SAM" id="Coils"/>
    </source>
</evidence>
<feature type="compositionally biased region" description="Low complexity" evidence="4">
    <location>
        <begin position="468"/>
        <end position="479"/>
    </location>
</feature>
<accession>A0A9D4QN80</accession>
<dbReference type="GO" id="GO:0004867">
    <property type="term" value="F:serine-type endopeptidase inhibitor activity"/>
    <property type="evidence" value="ECO:0007669"/>
    <property type="project" value="UniProtKB-KW"/>
</dbReference>
<feature type="compositionally biased region" description="Gly residues" evidence="4">
    <location>
        <begin position="808"/>
        <end position="826"/>
    </location>
</feature>
<dbReference type="InterPro" id="IPR031981">
    <property type="entry name" value="MIEAP_C"/>
</dbReference>
<keyword evidence="2" id="KW-0722">Serine protease inhibitor</keyword>
<feature type="coiled-coil region" evidence="3">
    <location>
        <begin position="113"/>
        <end position="226"/>
    </location>
</feature>
<evidence type="ECO:0000313" key="7">
    <source>
        <dbReference type="Proteomes" id="UP000828390"/>
    </source>
</evidence>
<feature type="domain" description="Antistasin-like" evidence="5">
    <location>
        <begin position="675"/>
        <end position="704"/>
    </location>
</feature>
<sequence>MASRTDSRAGQSVQNMITCVEEVLRLAGPAKDQLKGLQPYISQLLSQQSDERKHNYDALLAENAQLKNDLLALKSSQLTICSDGRSIEMVLAEMQQTIMRGKDEILRINAVRLQAIQEEHIQMQTQLEEMRSTNATLNCQIKSLKNERDELEKSFSDQHEAERQILHSELEKIKKDYEQQSKQLHEVLKERETLKELVASQLNTRIRHSNEEFDAVVEKNEQLQRDLLASQSRHLPAHQELTFTDECNPEHIADLYKNLYKNFWPDAFIEGTKFSRLKTDYSVSRLILNVYNAVYLFCKDECARQRVSLEKALSLDSENKLLPEYKQLITLVRCKTTQVAVDTVFTLFQNSNASIEVKQFAEKIQPFVQESIRICWLMNLHDPPLTCTQTVWAHGTAFDGETLDGCPPADPNCHPSCIEYVAHCRYCRCTNAGSKIDSGSSSFSSGMSTDHEWNAGFEEGSWSDKMDSSSGAWSHSDSSGYGGGSGGSGSGSNTETIRYVVVEKEPSYSESIYPGGGMGSMHSMPNPFPDGGMGPMSHSPFSNSMLPSLGPGSNEVIDTNSMHGAVVHVPLVSPGQPKYCVRCRIISCPTSCERVDEYGCHSCPCAPSRFQTMPIMRDCSNPEPRHQPDCLATKLCVESCQEAYQLGEVGSDGCRSCKCIRRAAATTPSPEGASCPATLACMLKCTDGYVLGETDSRGCPSCKCLSKGLQQPNSNKDNNSNKNNNNEGNNKWNTDTSNSNNNNNNNNNGGKKNCKDGSSGMLASTNGIGSGKCEPPLCLSGSMSVDQAMQMGKDSAGGGVGAGGGWGGDDCGEGNMDGGSFGGSSGSGYTDMGGSSGSGYIDMGKLSGMTGSGSSGMGGSGSSGGNPFMNSMSGAGAGGAGMGGGGGGMGAMGGGGGGMGAMGGGGGGGGGGMPFSPFSSAMSGGGPGMPSGGPGGPMAGGSRTGGSAMGTASAVSATAYNKDCVGAECSAKNGMQHKDCPDLIHCLVTCDGSYKLGALGADGCQTCSCT</sequence>
<dbReference type="AlphaFoldDB" id="A0A9D4QN80"/>
<dbReference type="InterPro" id="IPR004094">
    <property type="entry name" value="Antistasin-like"/>
</dbReference>
<reference evidence="6" key="2">
    <citation type="submission" date="2020-11" db="EMBL/GenBank/DDBJ databases">
        <authorList>
            <person name="McCartney M.A."/>
            <person name="Auch B."/>
            <person name="Kono T."/>
            <person name="Mallez S."/>
            <person name="Becker A."/>
            <person name="Gohl D.M."/>
            <person name="Silverstein K.A.T."/>
            <person name="Koren S."/>
            <person name="Bechman K.B."/>
            <person name="Herman A."/>
            <person name="Abrahante J.E."/>
            <person name="Garbe J."/>
        </authorList>
    </citation>
    <scope>NUCLEOTIDE SEQUENCE</scope>
    <source>
        <strain evidence="6">Duluth1</strain>
        <tissue evidence="6">Whole animal</tissue>
    </source>
</reference>
<feature type="compositionally biased region" description="Gly residues" evidence="4">
    <location>
        <begin position="480"/>
        <end position="490"/>
    </location>
</feature>
<dbReference type="PROSITE" id="PS51252">
    <property type="entry name" value="ANTISTASIN"/>
    <property type="match status" value="1"/>
</dbReference>
<evidence type="ECO:0000256" key="2">
    <source>
        <dbReference type="ARBA" id="ARBA00022900"/>
    </source>
</evidence>